<feature type="domain" description="HD" evidence="10">
    <location>
        <begin position="327"/>
        <end position="420"/>
    </location>
</feature>
<sequence length="511" mass="58035">MMLLIGIIAGLAAGIALAYFILTPLAVKKAKEDLELQLKSAKQDSESIIKRAQEEADHMKKKALIEGREELHRLREEQEKDFKRDREELKQWEDRISRREDNIDKKEEAIEKTRQLLDSERVRVEEMKEEAEKKLFSLADLSMEEAREIVLKRAEEIYEHDLAQRLKEMKDHYDEEGNRYAKWVIVNSVQRYAADYTGDVTVSAVSLPSDEMKGRIIGREGRNIRAFEKLTGSDLVIDDTPEVVVVSCFNPLRRAIAKMTLDKLVEDGRIHPARIEEMYEKSKKEVYSEIKEAGQEALMKVGIPSMHPELVKLLGRLKFRTSYGQNVLQHSVEVAHLAALMASELGLNIDKVKRGAILHDIGKAIDHEVEGSHAIIGGEIAKRYGEKAHVINMIQYHHGETEALTAEAVLVAAADAVSASRPGARRESLDMYIKRLENLENIATGFKHIEKAYAIQAGREIRVIVEPEKVDDLLAEKMAVDIAKKIEEELEYPGVIKVTVIRERRSVSYAS</sequence>
<dbReference type="Pfam" id="PF12072">
    <property type="entry name" value="RNase_Y_N"/>
    <property type="match status" value="1"/>
</dbReference>
<feature type="coiled-coil region" evidence="9">
    <location>
        <begin position="31"/>
        <end position="134"/>
    </location>
</feature>
<dbReference type="InterPro" id="IPR004087">
    <property type="entry name" value="KH_dom"/>
</dbReference>
<name>A0A117LUG7_9BACT</name>
<dbReference type="PANTHER" id="PTHR12826:SF15">
    <property type="entry name" value="RIBONUCLEASE Y"/>
    <property type="match status" value="1"/>
</dbReference>
<dbReference type="EMBL" id="LGGH01000038">
    <property type="protein sequence ID" value="KUK68094.1"/>
    <property type="molecule type" value="Genomic_DNA"/>
</dbReference>
<dbReference type="Proteomes" id="UP000055014">
    <property type="component" value="Unassembled WGS sequence"/>
</dbReference>
<dbReference type="InterPro" id="IPR006675">
    <property type="entry name" value="HDIG_dom"/>
</dbReference>
<dbReference type="NCBIfam" id="TIGR00277">
    <property type="entry name" value="HDIG"/>
    <property type="match status" value="1"/>
</dbReference>
<dbReference type="Proteomes" id="UP000054260">
    <property type="component" value="Unassembled WGS sequence"/>
</dbReference>
<accession>A0A117LUG7</accession>
<dbReference type="SUPFAM" id="SSF54791">
    <property type="entry name" value="Eukaryotic type KH-domain (KH-domain type I)"/>
    <property type="match status" value="1"/>
</dbReference>
<evidence type="ECO:0000256" key="7">
    <source>
        <dbReference type="HAMAP-Rule" id="MF_00335"/>
    </source>
</evidence>
<reference evidence="12" key="1">
    <citation type="journal article" date="2015" name="MBio">
        <title>Genome-resolved metagenomic analysis reveals roles for candidate phyla and other microbial community members in biogeochemical transformations in oil reservoirs.</title>
        <authorList>
            <person name="Hu P."/>
            <person name="Tom L."/>
            <person name="Singh A."/>
            <person name="Thomas B.C."/>
            <person name="Baker B.J."/>
            <person name="Piceno Y.M."/>
            <person name="Andersen G.L."/>
            <person name="Banfield J.F."/>
        </authorList>
    </citation>
    <scope>NUCLEOTIDE SEQUENCE [LARGE SCALE GENOMIC DNA]</scope>
    <source>
        <strain evidence="12">46_47</strain>
        <strain evidence="13">46_70</strain>
    </source>
</reference>
<dbReference type="GO" id="GO:0006402">
    <property type="term" value="P:mRNA catabolic process"/>
    <property type="evidence" value="ECO:0007669"/>
    <property type="project" value="UniProtKB-UniRule"/>
</dbReference>
<evidence type="ECO:0000313" key="14">
    <source>
        <dbReference type="Proteomes" id="UP000054260"/>
    </source>
</evidence>
<dbReference type="InterPro" id="IPR017705">
    <property type="entry name" value="Ribonuclease_Y"/>
</dbReference>
<evidence type="ECO:0000256" key="8">
    <source>
        <dbReference type="NCBIfam" id="TIGR03319"/>
    </source>
</evidence>
<dbReference type="Gene3D" id="1.10.3210.10">
    <property type="entry name" value="Hypothetical protein af1432"/>
    <property type="match status" value="1"/>
</dbReference>
<evidence type="ECO:0000313" key="15">
    <source>
        <dbReference type="Proteomes" id="UP000055014"/>
    </source>
</evidence>
<dbReference type="SMART" id="SM00322">
    <property type="entry name" value="KH"/>
    <property type="match status" value="1"/>
</dbReference>
<dbReference type="SMART" id="SM00471">
    <property type="entry name" value="HDc"/>
    <property type="match status" value="1"/>
</dbReference>
<evidence type="ECO:0000313" key="16">
    <source>
        <dbReference type="Proteomes" id="UP000264215"/>
    </source>
</evidence>
<keyword evidence="9" id="KW-0175">Coiled coil</keyword>
<dbReference type="InterPro" id="IPR036612">
    <property type="entry name" value="KH_dom_type_1_sf"/>
</dbReference>
<dbReference type="CDD" id="cd00077">
    <property type="entry name" value="HDc"/>
    <property type="match status" value="1"/>
</dbReference>
<evidence type="ECO:0000259" key="10">
    <source>
        <dbReference type="PROSITE" id="PS51831"/>
    </source>
</evidence>
<dbReference type="Pfam" id="PF00013">
    <property type="entry name" value="KH_1"/>
    <property type="match status" value="1"/>
</dbReference>
<comment type="similarity">
    <text evidence="7">Belongs to the RNase Y family.</text>
</comment>
<dbReference type="InterPro" id="IPR003607">
    <property type="entry name" value="HD/PDEase_dom"/>
</dbReference>
<dbReference type="EMBL" id="DQBS01000178">
    <property type="protein sequence ID" value="HCO70514.1"/>
    <property type="molecule type" value="Genomic_DNA"/>
</dbReference>
<proteinExistence type="inferred from homology"/>
<dbReference type="Gene3D" id="3.30.1370.10">
    <property type="entry name" value="K Homology domain, type 1"/>
    <property type="match status" value="1"/>
</dbReference>
<evidence type="ECO:0000256" key="4">
    <source>
        <dbReference type="ARBA" id="ARBA00022801"/>
    </source>
</evidence>
<dbReference type="Pfam" id="PF01966">
    <property type="entry name" value="HD"/>
    <property type="match status" value="1"/>
</dbReference>
<evidence type="ECO:0000256" key="9">
    <source>
        <dbReference type="SAM" id="Coils"/>
    </source>
</evidence>
<evidence type="ECO:0000256" key="1">
    <source>
        <dbReference type="ARBA" id="ARBA00022475"/>
    </source>
</evidence>
<organism evidence="12 14">
    <name type="scientific">Mesotoga infera</name>
    <dbReference type="NCBI Taxonomy" id="1236046"/>
    <lineage>
        <taxon>Bacteria</taxon>
        <taxon>Thermotogati</taxon>
        <taxon>Thermotogota</taxon>
        <taxon>Thermotogae</taxon>
        <taxon>Kosmotogales</taxon>
        <taxon>Kosmotogaceae</taxon>
        <taxon>Mesotoga</taxon>
    </lineage>
</organism>
<dbReference type="PROSITE" id="PS51831">
    <property type="entry name" value="HD"/>
    <property type="match status" value="1"/>
</dbReference>
<evidence type="ECO:0000256" key="5">
    <source>
        <dbReference type="ARBA" id="ARBA00022884"/>
    </source>
</evidence>
<dbReference type="EMBL" id="LGGW01000001">
    <property type="protein sequence ID" value="KUK91478.1"/>
    <property type="molecule type" value="Genomic_DNA"/>
</dbReference>
<dbReference type="EC" id="3.1.-.-" evidence="7 8"/>
<dbReference type="AlphaFoldDB" id="A0A117LUG7"/>
<dbReference type="SUPFAM" id="SSF109604">
    <property type="entry name" value="HD-domain/PDEase-like"/>
    <property type="match status" value="1"/>
</dbReference>
<gene>
    <name evidence="7 11" type="primary">rny</name>
    <name evidence="11" type="ORF">DIT26_08085</name>
    <name evidence="12" type="ORF">XD86_0394</name>
    <name evidence="13" type="ORF">XE02_0036</name>
</gene>
<keyword evidence="2 7" id="KW-0540">Nuclease</keyword>
<keyword evidence="3 7" id="KW-0255">Endonuclease</keyword>
<dbReference type="GO" id="GO:0003723">
    <property type="term" value="F:RNA binding"/>
    <property type="evidence" value="ECO:0007669"/>
    <property type="project" value="UniProtKB-UniRule"/>
</dbReference>
<dbReference type="InterPro" id="IPR004088">
    <property type="entry name" value="KH_dom_type_1"/>
</dbReference>
<evidence type="ECO:0000313" key="12">
    <source>
        <dbReference type="EMBL" id="KUK68094.1"/>
    </source>
</evidence>
<keyword evidence="5 7" id="KW-0694">RNA-binding</keyword>
<dbReference type="GO" id="GO:0005886">
    <property type="term" value="C:plasma membrane"/>
    <property type="evidence" value="ECO:0007669"/>
    <property type="project" value="UniProtKB-UniRule"/>
</dbReference>
<dbReference type="PATRIC" id="fig|1236046.5.peg.586"/>
<evidence type="ECO:0000256" key="3">
    <source>
        <dbReference type="ARBA" id="ARBA00022759"/>
    </source>
</evidence>
<evidence type="ECO:0000256" key="6">
    <source>
        <dbReference type="ARBA" id="ARBA00023136"/>
    </source>
</evidence>
<dbReference type="FunFam" id="1.10.3210.10:FF:000022">
    <property type="entry name" value="Ribonuclease Y"/>
    <property type="match status" value="1"/>
</dbReference>
<evidence type="ECO:0000313" key="11">
    <source>
        <dbReference type="EMBL" id="HCO70514.1"/>
    </source>
</evidence>
<dbReference type="HAMAP" id="MF_00335">
    <property type="entry name" value="RNase_Y"/>
    <property type="match status" value="1"/>
</dbReference>
<dbReference type="CDD" id="cd22431">
    <property type="entry name" value="KH-I_RNaseY"/>
    <property type="match status" value="1"/>
</dbReference>
<keyword evidence="4 7" id="KW-0378">Hydrolase</keyword>
<protein>
    <recommendedName>
        <fullName evidence="7 8">Ribonuclease Y</fullName>
        <shortName evidence="7">RNase Y</shortName>
        <ecNumber evidence="7 8">3.1.-.-</ecNumber>
    </recommendedName>
</protein>
<reference evidence="11 16" key="3">
    <citation type="journal article" date="2018" name="Nat. Biotechnol.">
        <title>A standardized bacterial taxonomy based on genome phylogeny substantially revises the tree of life.</title>
        <authorList>
            <person name="Parks D.H."/>
            <person name="Chuvochina M."/>
            <person name="Waite D.W."/>
            <person name="Rinke C."/>
            <person name="Skarshewski A."/>
            <person name="Chaumeil P.A."/>
            <person name="Hugenholtz P."/>
        </authorList>
    </citation>
    <scope>NUCLEOTIDE SEQUENCE [LARGE SCALE GENOMIC DNA]</scope>
    <source>
        <strain evidence="11">UBA9905</strain>
    </source>
</reference>
<dbReference type="InterPro" id="IPR006674">
    <property type="entry name" value="HD_domain"/>
</dbReference>
<dbReference type="InterPro" id="IPR022711">
    <property type="entry name" value="RNase_Y_N"/>
</dbReference>
<dbReference type="NCBIfam" id="TIGR03319">
    <property type="entry name" value="RNase_Y"/>
    <property type="match status" value="1"/>
</dbReference>
<dbReference type="GO" id="GO:0016787">
    <property type="term" value="F:hydrolase activity"/>
    <property type="evidence" value="ECO:0007669"/>
    <property type="project" value="UniProtKB-KW"/>
</dbReference>
<comment type="caution">
    <text evidence="12">The sequence shown here is derived from an EMBL/GenBank/DDBJ whole genome shotgun (WGS) entry which is preliminary data.</text>
</comment>
<keyword evidence="1" id="KW-1003">Cell membrane</keyword>
<keyword evidence="6" id="KW-0472">Membrane</keyword>
<evidence type="ECO:0000256" key="2">
    <source>
        <dbReference type="ARBA" id="ARBA00022722"/>
    </source>
</evidence>
<comment type="function">
    <text evidence="7">Endoribonuclease that initiates mRNA decay.</text>
</comment>
<reference evidence="14 15" key="2">
    <citation type="journal article" date="2015" name="MBio">
        <title>Genome-Resolved Metagenomic Analysis Reveals Roles for Candidate Phyla and Other Microbial Community Members in Biogeochemical Transformations in Oil Reservoirs.</title>
        <authorList>
            <person name="Hu P."/>
            <person name="Tom L."/>
            <person name="Singh A."/>
            <person name="Thomas B.C."/>
            <person name="Baker B.J."/>
            <person name="Piceno Y.M."/>
            <person name="Andersen G.L."/>
            <person name="Banfield J.F."/>
        </authorList>
    </citation>
    <scope>NUCLEOTIDE SEQUENCE [LARGE SCALE GENOMIC DNA]</scope>
</reference>
<dbReference type="GO" id="GO:0004521">
    <property type="term" value="F:RNA endonuclease activity"/>
    <property type="evidence" value="ECO:0007669"/>
    <property type="project" value="UniProtKB-UniRule"/>
</dbReference>
<dbReference type="PANTHER" id="PTHR12826">
    <property type="entry name" value="RIBONUCLEASE Y"/>
    <property type="match status" value="1"/>
</dbReference>
<dbReference type="Proteomes" id="UP000264215">
    <property type="component" value="Unassembled WGS sequence"/>
</dbReference>
<dbReference type="PROSITE" id="PS50084">
    <property type="entry name" value="KH_TYPE_1"/>
    <property type="match status" value="1"/>
</dbReference>
<evidence type="ECO:0000313" key="13">
    <source>
        <dbReference type="EMBL" id="KUK91478.1"/>
    </source>
</evidence>